<reference evidence="4" key="2">
    <citation type="submission" date="2020-04" db="EMBL/GenBank/DDBJ databases">
        <authorList>
            <consortium name="NCBI Genome Project"/>
        </authorList>
    </citation>
    <scope>NUCLEOTIDE SEQUENCE</scope>
    <source>
        <strain evidence="4">CBS 304.34</strain>
    </source>
</reference>
<feature type="compositionally biased region" description="Basic and acidic residues" evidence="1">
    <location>
        <begin position="184"/>
        <end position="193"/>
    </location>
</feature>
<gene>
    <name evidence="2 4" type="ORF">BDZ99DRAFT_499098</name>
</gene>
<dbReference type="Proteomes" id="UP000504636">
    <property type="component" value="Unplaced"/>
</dbReference>
<organism evidence="2">
    <name type="scientific">Mytilinidion resinicola</name>
    <dbReference type="NCBI Taxonomy" id="574789"/>
    <lineage>
        <taxon>Eukaryota</taxon>
        <taxon>Fungi</taxon>
        <taxon>Dikarya</taxon>
        <taxon>Ascomycota</taxon>
        <taxon>Pezizomycotina</taxon>
        <taxon>Dothideomycetes</taxon>
        <taxon>Pleosporomycetidae</taxon>
        <taxon>Mytilinidiales</taxon>
        <taxon>Mytilinidiaceae</taxon>
        <taxon>Mytilinidion</taxon>
    </lineage>
</organism>
<dbReference type="EMBL" id="MU003702">
    <property type="protein sequence ID" value="KAF2808666.1"/>
    <property type="molecule type" value="Genomic_DNA"/>
</dbReference>
<proteinExistence type="predicted"/>
<sequence>MQTPAAPSMELGAPFFRPEEVDLCYQAACKGDLEEVKKQVQRLLHDSRPCPEQHTPHPKRLCNSLFIAIQKQNIEMVRFLLDENVADPHIVAEGALLNHGADPNARCAWDFTPMSLAIYQAPLELIDYVFSRGGDACRGQLLQLAVIRKKPDALHVLRRVIQRGAPINEVKYEKEPTVYSEREPFGRGQHFTEPRNLATKTSSSTC</sequence>
<evidence type="ECO:0008006" key="5">
    <source>
        <dbReference type="Google" id="ProtNLM"/>
    </source>
</evidence>
<evidence type="ECO:0000313" key="2">
    <source>
        <dbReference type="EMBL" id="KAF2808666.1"/>
    </source>
</evidence>
<dbReference type="GeneID" id="54464515"/>
<feature type="region of interest" description="Disordered" evidence="1">
    <location>
        <begin position="184"/>
        <end position="206"/>
    </location>
</feature>
<evidence type="ECO:0000313" key="4">
    <source>
        <dbReference type="RefSeq" id="XP_033575630.1"/>
    </source>
</evidence>
<evidence type="ECO:0000313" key="3">
    <source>
        <dbReference type="Proteomes" id="UP000504636"/>
    </source>
</evidence>
<protein>
    <recommendedName>
        <fullName evidence="5">Ankyrin</fullName>
    </recommendedName>
</protein>
<evidence type="ECO:0000256" key="1">
    <source>
        <dbReference type="SAM" id="MobiDB-lite"/>
    </source>
</evidence>
<dbReference type="OrthoDB" id="1722345at2759"/>
<dbReference type="SUPFAM" id="SSF48403">
    <property type="entry name" value="Ankyrin repeat"/>
    <property type="match status" value="1"/>
</dbReference>
<dbReference type="Pfam" id="PF00023">
    <property type="entry name" value="Ank"/>
    <property type="match status" value="1"/>
</dbReference>
<reference evidence="4" key="3">
    <citation type="submission" date="2025-04" db="UniProtKB">
        <authorList>
            <consortium name="RefSeq"/>
        </authorList>
    </citation>
    <scope>IDENTIFICATION</scope>
    <source>
        <strain evidence="4">CBS 304.34</strain>
    </source>
</reference>
<reference evidence="2 4" key="1">
    <citation type="journal article" date="2020" name="Stud. Mycol.">
        <title>101 Dothideomycetes genomes: a test case for predicting lifestyles and emergence of pathogens.</title>
        <authorList>
            <person name="Haridas S."/>
            <person name="Albert R."/>
            <person name="Binder M."/>
            <person name="Bloem J."/>
            <person name="Labutti K."/>
            <person name="Salamov A."/>
            <person name="Andreopoulos B."/>
            <person name="Baker S."/>
            <person name="Barry K."/>
            <person name="Bills G."/>
            <person name="Bluhm B."/>
            <person name="Cannon C."/>
            <person name="Castanera R."/>
            <person name="Culley D."/>
            <person name="Daum C."/>
            <person name="Ezra D."/>
            <person name="Gonzalez J."/>
            <person name="Henrissat B."/>
            <person name="Kuo A."/>
            <person name="Liang C."/>
            <person name="Lipzen A."/>
            <person name="Lutzoni F."/>
            <person name="Magnuson J."/>
            <person name="Mondo S."/>
            <person name="Nolan M."/>
            <person name="Ohm R."/>
            <person name="Pangilinan J."/>
            <person name="Park H.-J."/>
            <person name="Ramirez L."/>
            <person name="Alfaro M."/>
            <person name="Sun H."/>
            <person name="Tritt A."/>
            <person name="Yoshinaga Y."/>
            <person name="Zwiers L.-H."/>
            <person name="Turgeon B."/>
            <person name="Goodwin S."/>
            <person name="Spatafora J."/>
            <person name="Crous P."/>
            <person name="Grigoriev I."/>
        </authorList>
    </citation>
    <scope>NUCLEOTIDE SEQUENCE</scope>
    <source>
        <strain evidence="2 4">CBS 304.34</strain>
    </source>
</reference>
<accession>A0A6A6YIJ1</accession>
<dbReference type="Gene3D" id="1.25.40.20">
    <property type="entry name" value="Ankyrin repeat-containing domain"/>
    <property type="match status" value="1"/>
</dbReference>
<name>A0A6A6YIJ1_9PEZI</name>
<dbReference type="RefSeq" id="XP_033575630.1">
    <property type="nucleotide sequence ID" value="XM_033723622.1"/>
</dbReference>
<keyword evidence="3" id="KW-1185">Reference proteome</keyword>
<dbReference type="InterPro" id="IPR002110">
    <property type="entry name" value="Ankyrin_rpt"/>
</dbReference>
<dbReference type="InterPro" id="IPR036770">
    <property type="entry name" value="Ankyrin_rpt-contain_sf"/>
</dbReference>
<dbReference type="AlphaFoldDB" id="A0A6A6YIJ1"/>